<dbReference type="InterPro" id="IPR001906">
    <property type="entry name" value="Terpene_synth_N"/>
</dbReference>
<dbReference type="InterPro" id="IPR008949">
    <property type="entry name" value="Isoprenoid_synthase_dom_sf"/>
</dbReference>
<dbReference type="InterPro" id="IPR034741">
    <property type="entry name" value="Terpene_cyclase-like_1_C"/>
</dbReference>
<dbReference type="SUPFAM" id="SSF48576">
    <property type="entry name" value="Terpenoid synthases"/>
    <property type="match status" value="1"/>
</dbReference>
<name>A0A0E0DCN4_9ORYZ</name>
<evidence type="ECO:0000313" key="7">
    <source>
        <dbReference type="Proteomes" id="UP000008021"/>
    </source>
</evidence>
<dbReference type="SFLD" id="SFLDS00005">
    <property type="entry name" value="Isoprenoid_Synthase_Type_I"/>
    <property type="match status" value="1"/>
</dbReference>
<dbReference type="Gramene" id="OMERI04G07440.1">
    <property type="protein sequence ID" value="OMERI04G07440.1"/>
    <property type="gene ID" value="OMERI04G07440"/>
</dbReference>
<dbReference type="SUPFAM" id="SSF48239">
    <property type="entry name" value="Terpenoid cyclases/Protein prenyltransferases"/>
    <property type="match status" value="1"/>
</dbReference>
<feature type="domain" description="Terpene synthase metal-binding" evidence="5">
    <location>
        <begin position="294"/>
        <end position="532"/>
    </location>
</feature>
<feature type="domain" description="Terpene synthase N-terminal" evidence="4">
    <location>
        <begin position="79"/>
        <end position="237"/>
    </location>
</feature>
<dbReference type="Gene3D" id="1.10.600.10">
    <property type="entry name" value="Farnesyl Diphosphate Synthase"/>
    <property type="match status" value="1"/>
</dbReference>
<evidence type="ECO:0000256" key="3">
    <source>
        <dbReference type="ARBA" id="ARBA00022723"/>
    </source>
</evidence>
<evidence type="ECO:0000259" key="4">
    <source>
        <dbReference type="Pfam" id="PF01397"/>
    </source>
</evidence>
<organism evidence="6">
    <name type="scientific">Oryza meridionalis</name>
    <dbReference type="NCBI Taxonomy" id="40149"/>
    <lineage>
        <taxon>Eukaryota</taxon>
        <taxon>Viridiplantae</taxon>
        <taxon>Streptophyta</taxon>
        <taxon>Embryophyta</taxon>
        <taxon>Tracheophyta</taxon>
        <taxon>Spermatophyta</taxon>
        <taxon>Magnoliopsida</taxon>
        <taxon>Liliopsida</taxon>
        <taxon>Poales</taxon>
        <taxon>Poaceae</taxon>
        <taxon>BOP clade</taxon>
        <taxon>Oryzoideae</taxon>
        <taxon>Oryzeae</taxon>
        <taxon>Oryzinae</taxon>
        <taxon>Oryza</taxon>
    </lineage>
</organism>
<dbReference type="PANTHER" id="PTHR31225">
    <property type="entry name" value="OS04G0344100 PROTEIN-RELATED"/>
    <property type="match status" value="1"/>
</dbReference>
<protein>
    <submittedName>
        <fullName evidence="6">Uncharacterized protein</fullName>
    </submittedName>
</protein>
<dbReference type="STRING" id="40149.A0A0E0DCN4"/>
<dbReference type="InterPro" id="IPR036965">
    <property type="entry name" value="Terpene_synth_N_sf"/>
</dbReference>
<proteinExistence type="predicted"/>
<dbReference type="EnsemblPlants" id="OMERI04G07440.1">
    <property type="protein sequence ID" value="OMERI04G07440.1"/>
    <property type="gene ID" value="OMERI04G07440"/>
</dbReference>
<dbReference type="InterPro" id="IPR008930">
    <property type="entry name" value="Terpenoid_cyclase/PrenylTrfase"/>
</dbReference>
<evidence type="ECO:0000313" key="6">
    <source>
        <dbReference type="EnsemblPlants" id="OMERI04G07440.1"/>
    </source>
</evidence>
<dbReference type="InterPro" id="IPR044814">
    <property type="entry name" value="Terpene_cyclase_plant_C1"/>
</dbReference>
<keyword evidence="3" id="KW-0479">Metal-binding</keyword>
<accession>A0A0E0DCN4</accession>
<dbReference type="InterPro" id="IPR050148">
    <property type="entry name" value="Terpene_synthase-like"/>
</dbReference>
<reference evidence="6" key="1">
    <citation type="submission" date="2015-04" db="UniProtKB">
        <authorList>
            <consortium name="EnsemblPlants"/>
        </authorList>
    </citation>
    <scope>IDENTIFICATION</scope>
</reference>
<dbReference type="Pfam" id="PF03936">
    <property type="entry name" value="Terpene_synth_C"/>
    <property type="match status" value="1"/>
</dbReference>
<dbReference type="PANTHER" id="PTHR31225:SF92">
    <property type="entry name" value="OS04G0345400 PROTEIN"/>
    <property type="match status" value="1"/>
</dbReference>
<comment type="cofactor">
    <cofactor evidence="2">
        <name>Mg(2+)</name>
        <dbReference type="ChEBI" id="CHEBI:18420"/>
    </cofactor>
</comment>
<dbReference type="GO" id="GO:0000287">
    <property type="term" value="F:magnesium ion binding"/>
    <property type="evidence" value="ECO:0007669"/>
    <property type="project" value="InterPro"/>
</dbReference>
<dbReference type="CDD" id="cd00684">
    <property type="entry name" value="Terpene_cyclase_plant_C1"/>
    <property type="match status" value="1"/>
</dbReference>
<evidence type="ECO:0000256" key="2">
    <source>
        <dbReference type="ARBA" id="ARBA00001946"/>
    </source>
</evidence>
<dbReference type="Proteomes" id="UP000008021">
    <property type="component" value="Chromosome 4"/>
</dbReference>
<dbReference type="GO" id="GO:0010333">
    <property type="term" value="F:terpene synthase activity"/>
    <property type="evidence" value="ECO:0007669"/>
    <property type="project" value="InterPro"/>
</dbReference>
<evidence type="ECO:0000256" key="1">
    <source>
        <dbReference type="ARBA" id="ARBA00001936"/>
    </source>
</evidence>
<comment type="cofactor">
    <cofactor evidence="1">
        <name>Mn(2+)</name>
        <dbReference type="ChEBI" id="CHEBI:29035"/>
    </cofactor>
</comment>
<dbReference type="Gene3D" id="1.50.10.130">
    <property type="entry name" value="Terpene synthase, N-terminal domain"/>
    <property type="match status" value="1"/>
</dbReference>
<dbReference type="eggNOG" id="ENOG502QUCN">
    <property type="taxonomic scope" value="Eukaryota"/>
</dbReference>
<dbReference type="GO" id="GO:0016102">
    <property type="term" value="P:diterpenoid biosynthetic process"/>
    <property type="evidence" value="ECO:0007669"/>
    <property type="project" value="InterPro"/>
</dbReference>
<evidence type="ECO:0000259" key="5">
    <source>
        <dbReference type="Pfam" id="PF03936"/>
    </source>
</evidence>
<keyword evidence="7" id="KW-1185">Reference proteome</keyword>
<dbReference type="AlphaFoldDB" id="A0A0E0DCN4"/>
<reference evidence="6" key="2">
    <citation type="submission" date="2018-05" db="EMBL/GenBank/DDBJ databases">
        <title>OmerRS3 (Oryza meridionalis Reference Sequence Version 3).</title>
        <authorList>
            <person name="Zhang J."/>
            <person name="Kudrna D."/>
            <person name="Lee S."/>
            <person name="Talag J."/>
            <person name="Welchert J."/>
            <person name="Wing R.A."/>
        </authorList>
    </citation>
    <scope>NUCLEOTIDE SEQUENCE [LARGE SCALE GENOMIC DNA]</scope>
    <source>
        <strain evidence="6">cv. OR44</strain>
    </source>
</reference>
<sequence length="589" mass="67169">MSSHCLRFLSHGQVQTTAVAVPYVLRVRPSRASFRRSRTALRGRASIVDTPVGIPSGDDEIIAAAGKEASGFEPSIKQRSEGWMVERAEKLKDDVRTLFETCDSTDGRMQLVDAVQHLGIDHLFKEEIEYSLSQINASEFISSSLHDVALRFRLLRQHGFRVSPDVFNKFKGDDGRFISGITDDPRGLLSLYNAAHCLAHDEPELEEAISFATQHLSSLSSGTDPNPHLIEQINRALDVPLPRTYKRMETLCYMPEYGQEEGHIPIVLELAKLDFNLLQHVHLLELKAISEWWKDLYGYMGLSYIRDRVVESYVWSYVVFYEEDSALARMIFTKIIAFIILMDDTYDSYATIQECRKLNEAIQRWDESATAFLPEYMKKFYGALLKTFKEFEIHVEGDGQYRIDHTKKAFQKLSAYYLQEAEWSYQNYNPSFEEQVALSTITSTVPLLCVSTTVGRGDALTKEAFEWVANDIGAKTACAKITRFMNDIAAFKRGRKNRGDVASTVECYMNENKVTSEGAITKIDSMIEDEWRTINQALCEHRELLPAVQQVLNLTICATFFYGKRKDAYTFSTHLQETVESLFVRPVPI</sequence>
<dbReference type="SFLD" id="SFLDG01019">
    <property type="entry name" value="Terpene_Cyclase_Like_1_C_Termi"/>
    <property type="match status" value="1"/>
</dbReference>
<dbReference type="InterPro" id="IPR005630">
    <property type="entry name" value="Terpene_synthase_metal-bd"/>
</dbReference>
<dbReference type="Pfam" id="PF01397">
    <property type="entry name" value="Terpene_synth"/>
    <property type="match status" value="1"/>
</dbReference>
<dbReference type="HOGENOM" id="CLU_003125_7_0_1"/>